<accession>A0ABW4EPX3</accession>
<name>A0ABW4EPX3_9PSEU</name>
<evidence type="ECO:0000313" key="4">
    <source>
        <dbReference type="EMBL" id="MFD1517703.1"/>
    </source>
</evidence>
<dbReference type="PROSITE" id="PS00455">
    <property type="entry name" value="AMP_BINDING"/>
    <property type="match status" value="1"/>
</dbReference>
<organism evidence="4 5">
    <name type="scientific">Pseudonocardia yunnanensis</name>
    <dbReference type="NCBI Taxonomy" id="58107"/>
    <lineage>
        <taxon>Bacteria</taxon>
        <taxon>Bacillati</taxon>
        <taxon>Actinomycetota</taxon>
        <taxon>Actinomycetes</taxon>
        <taxon>Pseudonocardiales</taxon>
        <taxon>Pseudonocardiaceae</taxon>
        <taxon>Pseudonocardia</taxon>
    </lineage>
</organism>
<evidence type="ECO:0000256" key="1">
    <source>
        <dbReference type="SAM" id="Phobius"/>
    </source>
</evidence>
<dbReference type="Gene3D" id="2.30.38.10">
    <property type="entry name" value="Luciferase, Domain 3"/>
    <property type="match status" value="1"/>
</dbReference>
<dbReference type="SUPFAM" id="SSF56801">
    <property type="entry name" value="Acetyl-CoA synthetase-like"/>
    <property type="match status" value="1"/>
</dbReference>
<gene>
    <name evidence="4" type="ORF">ACFSJD_09405</name>
</gene>
<sequence>MASTRDDALARLIGPGGPFEIREQDVLGVQVRAYQVGPHTLTEVLEASRVWGNRDYLVYDDERYTYEQHYDVVAGLAHHLAENYGIGPGDRIVIAMRNYPEFPLFFWAAQALGAVAVLLNAWWTEHELQFGLDDSEGVFLVVDRERLERMQRIIPAARRLRGVVSVRTEQALDGVVPFAEMRKHLQAGLTLRPVEIDTDDLATILYTSGTTGRARGAMHSHRNHCTNLLNAQLNGAIAAEMAGIEPDLEPAPQRGGLAHMPLFHISQLSSLYIGMAAGSKSVLMYRWDAERALELIERERLTSFGGVPLQVQGLFDSPSLNTRDLSSLESFGFAATAIAPEKVLRVQKLFGGRVAAGTGYGMTEATSAVTLIGGQEYWEHPDSVGRPTPVNDIKIVDELGDEVPTGEVGELWVKGPNIVRGYWRSPEATALAFSDGWHHSGDVARVDDEGRVYLVDRIKDVVIRAGENVYCGEVEAVLYDHPAVHTAAVFGLPHERLGEEVAAVVRLADGYGSTTAEELQAHTAERLARFKVPSRIEFITEDVPRTATGKIMKRALRDGLVGSSGTGQAAGR</sequence>
<feature type="transmembrane region" description="Helical" evidence="1">
    <location>
        <begin position="104"/>
        <end position="123"/>
    </location>
</feature>
<reference evidence="5" key="1">
    <citation type="journal article" date="2019" name="Int. J. Syst. Evol. Microbiol.">
        <title>The Global Catalogue of Microorganisms (GCM) 10K type strain sequencing project: providing services to taxonomists for standard genome sequencing and annotation.</title>
        <authorList>
            <consortium name="The Broad Institute Genomics Platform"/>
            <consortium name="The Broad Institute Genome Sequencing Center for Infectious Disease"/>
            <person name="Wu L."/>
            <person name="Ma J."/>
        </authorList>
    </citation>
    <scope>NUCLEOTIDE SEQUENCE [LARGE SCALE GENOMIC DNA]</scope>
    <source>
        <strain evidence="5">CCM 7043</strain>
    </source>
</reference>
<dbReference type="InterPro" id="IPR045851">
    <property type="entry name" value="AMP-bd_C_sf"/>
</dbReference>
<dbReference type="InterPro" id="IPR020845">
    <property type="entry name" value="AMP-binding_CS"/>
</dbReference>
<dbReference type="Gene3D" id="3.40.50.980">
    <property type="match status" value="2"/>
</dbReference>
<dbReference type="RefSeq" id="WP_344721394.1">
    <property type="nucleotide sequence ID" value="NZ_BAAAUS010000007.1"/>
</dbReference>
<dbReference type="PANTHER" id="PTHR43201">
    <property type="entry name" value="ACYL-COA SYNTHETASE"/>
    <property type="match status" value="1"/>
</dbReference>
<dbReference type="InterPro" id="IPR000873">
    <property type="entry name" value="AMP-dep_synth/lig_dom"/>
</dbReference>
<dbReference type="Gene3D" id="3.30.300.30">
    <property type="match status" value="1"/>
</dbReference>
<feature type="domain" description="AMP-binding enzyme C-terminal" evidence="3">
    <location>
        <begin position="473"/>
        <end position="550"/>
    </location>
</feature>
<dbReference type="EMBL" id="JBHUCO010000009">
    <property type="protein sequence ID" value="MFD1517703.1"/>
    <property type="molecule type" value="Genomic_DNA"/>
</dbReference>
<dbReference type="Pfam" id="PF00501">
    <property type="entry name" value="AMP-binding"/>
    <property type="match status" value="1"/>
</dbReference>
<keyword evidence="1" id="KW-0812">Transmembrane</keyword>
<evidence type="ECO:0000313" key="5">
    <source>
        <dbReference type="Proteomes" id="UP001597114"/>
    </source>
</evidence>
<keyword evidence="1" id="KW-1133">Transmembrane helix</keyword>
<feature type="domain" description="AMP-dependent synthetase/ligase" evidence="2">
    <location>
        <begin position="48"/>
        <end position="423"/>
    </location>
</feature>
<evidence type="ECO:0000259" key="3">
    <source>
        <dbReference type="Pfam" id="PF13193"/>
    </source>
</evidence>
<proteinExistence type="predicted"/>
<dbReference type="InterPro" id="IPR025110">
    <property type="entry name" value="AMP-bd_C"/>
</dbReference>
<dbReference type="Proteomes" id="UP001597114">
    <property type="component" value="Unassembled WGS sequence"/>
</dbReference>
<keyword evidence="1" id="KW-0472">Membrane</keyword>
<dbReference type="Pfam" id="PF13193">
    <property type="entry name" value="AMP-binding_C"/>
    <property type="match status" value="1"/>
</dbReference>
<keyword evidence="5" id="KW-1185">Reference proteome</keyword>
<protein>
    <submittedName>
        <fullName evidence="4">Class I adenylate-forming enzyme family protein</fullName>
    </submittedName>
</protein>
<dbReference type="PANTHER" id="PTHR43201:SF32">
    <property type="entry name" value="2-SUCCINYLBENZOATE--COA LIGASE, CHLOROPLASTIC_PEROXISOMAL"/>
    <property type="match status" value="1"/>
</dbReference>
<comment type="caution">
    <text evidence="4">The sequence shown here is derived from an EMBL/GenBank/DDBJ whole genome shotgun (WGS) entry which is preliminary data.</text>
</comment>
<evidence type="ECO:0000259" key="2">
    <source>
        <dbReference type="Pfam" id="PF00501"/>
    </source>
</evidence>